<sequence length="367" mass="40029">MRTDTAGRLHGITPEITLGLLYELLDSDPHDGLAALVHRARVAHYTLPALVLSVLEKEGVELGTGADGELRRARHRAERYAGVLAALPEGGEVIPLKGSLLAGLYPSGVLRAQGDVDLFVRDEAQLWRTATALATDGPSEIWVTVMGPEPTWHLLVSMVWPNEEPVVEPEYRVELANAALLGDFAAVGVRPALPADTLTAVLLCLAEERLQRSFHPRDVLDLYVLRPWLPAGADVVAVADDYRLAPELLELCEYASRLLPQGDFGELSRLLSEPAGRERERRAKMPDRGGPLGLRDSMLRGQPVHGLPLRHRLRGDLVTARTHWIDDQALLHTPVGDYLLTTDKLVSEQAAATVLALPCMRSEGAAC</sequence>
<name>A0ABZ1JP54_9ACTN</name>
<dbReference type="Proteomes" id="UP001432166">
    <property type="component" value="Chromosome"/>
</dbReference>
<organism evidence="2 3">
    <name type="scientific">Streptomyces tauricus</name>
    <dbReference type="NCBI Taxonomy" id="68274"/>
    <lineage>
        <taxon>Bacteria</taxon>
        <taxon>Bacillati</taxon>
        <taxon>Actinomycetota</taxon>
        <taxon>Actinomycetes</taxon>
        <taxon>Kitasatosporales</taxon>
        <taxon>Streptomycetaceae</taxon>
        <taxon>Streptomyces</taxon>
        <taxon>Streptomyces aurantiacus group</taxon>
    </lineage>
</organism>
<reference evidence="2" key="1">
    <citation type="submission" date="2022-10" db="EMBL/GenBank/DDBJ databases">
        <title>The complete genomes of actinobacterial strains from the NBC collection.</title>
        <authorList>
            <person name="Joergensen T.S."/>
            <person name="Alvarez Arevalo M."/>
            <person name="Sterndorff E.B."/>
            <person name="Faurdal D."/>
            <person name="Vuksanovic O."/>
            <person name="Mourched A.-S."/>
            <person name="Charusanti P."/>
            <person name="Shaw S."/>
            <person name="Blin K."/>
            <person name="Weber T."/>
        </authorList>
    </citation>
    <scope>NUCLEOTIDE SEQUENCE</scope>
    <source>
        <strain evidence="2">NBC_00189</strain>
    </source>
</reference>
<gene>
    <name evidence="2" type="ORF">OG288_36845</name>
</gene>
<evidence type="ECO:0000313" key="2">
    <source>
        <dbReference type="EMBL" id="WTP53403.1"/>
    </source>
</evidence>
<evidence type="ECO:0000313" key="3">
    <source>
        <dbReference type="Proteomes" id="UP001432166"/>
    </source>
</evidence>
<proteinExistence type="predicted"/>
<evidence type="ECO:0000256" key="1">
    <source>
        <dbReference type="SAM" id="MobiDB-lite"/>
    </source>
</evidence>
<feature type="compositionally biased region" description="Basic and acidic residues" evidence="1">
    <location>
        <begin position="275"/>
        <end position="287"/>
    </location>
</feature>
<dbReference type="EMBL" id="CP108133">
    <property type="protein sequence ID" value="WTP53403.1"/>
    <property type="molecule type" value="Genomic_DNA"/>
</dbReference>
<keyword evidence="3" id="KW-1185">Reference proteome</keyword>
<feature type="region of interest" description="Disordered" evidence="1">
    <location>
        <begin position="275"/>
        <end position="297"/>
    </location>
</feature>
<dbReference type="RefSeq" id="WP_328939194.1">
    <property type="nucleotide sequence ID" value="NZ_CP108133.1"/>
</dbReference>
<accession>A0ABZ1JP54</accession>
<protein>
    <submittedName>
        <fullName evidence="2">Nucleotidyltransferase family protein</fullName>
    </submittedName>
</protein>